<gene>
    <name evidence="2" type="ORF">BCR33DRAFT_713667</name>
</gene>
<feature type="compositionally biased region" description="Pro residues" evidence="1">
    <location>
        <begin position="251"/>
        <end position="262"/>
    </location>
</feature>
<proteinExistence type="predicted"/>
<evidence type="ECO:0000256" key="1">
    <source>
        <dbReference type="SAM" id="MobiDB-lite"/>
    </source>
</evidence>
<feature type="region of interest" description="Disordered" evidence="1">
    <location>
        <begin position="765"/>
        <end position="830"/>
    </location>
</feature>
<dbReference type="AlphaFoldDB" id="A0A1Y2CSW2"/>
<feature type="compositionally biased region" description="Pro residues" evidence="1">
    <location>
        <begin position="377"/>
        <end position="389"/>
    </location>
</feature>
<feature type="compositionally biased region" description="Pro residues" evidence="1">
    <location>
        <begin position="271"/>
        <end position="280"/>
    </location>
</feature>
<feature type="region of interest" description="Disordered" evidence="1">
    <location>
        <begin position="245"/>
        <end position="488"/>
    </location>
</feature>
<protein>
    <submittedName>
        <fullName evidence="2">Uncharacterized protein</fullName>
    </submittedName>
</protein>
<comment type="caution">
    <text evidence="2">The sequence shown here is derived from an EMBL/GenBank/DDBJ whole genome shotgun (WGS) entry which is preliminary data.</text>
</comment>
<organism evidence="2 3">
    <name type="scientific">Rhizoclosmatium globosum</name>
    <dbReference type="NCBI Taxonomy" id="329046"/>
    <lineage>
        <taxon>Eukaryota</taxon>
        <taxon>Fungi</taxon>
        <taxon>Fungi incertae sedis</taxon>
        <taxon>Chytridiomycota</taxon>
        <taxon>Chytridiomycota incertae sedis</taxon>
        <taxon>Chytridiomycetes</taxon>
        <taxon>Chytridiales</taxon>
        <taxon>Chytriomycetaceae</taxon>
        <taxon>Rhizoclosmatium</taxon>
    </lineage>
</organism>
<feature type="compositionally biased region" description="Pro residues" evidence="1">
    <location>
        <begin position="396"/>
        <end position="441"/>
    </location>
</feature>
<feature type="region of interest" description="Disordered" evidence="1">
    <location>
        <begin position="134"/>
        <end position="173"/>
    </location>
</feature>
<dbReference type="OrthoDB" id="2138148at2759"/>
<dbReference type="EMBL" id="MCGO01000008">
    <property type="protein sequence ID" value="ORY50092.1"/>
    <property type="molecule type" value="Genomic_DNA"/>
</dbReference>
<feature type="compositionally biased region" description="Low complexity" evidence="1">
    <location>
        <begin position="804"/>
        <end position="825"/>
    </location>
</feature>
<evidence type="ECO:0000313" key="2">
    <source>
        <dbReference type="EMBL" id="ORY50092.1"/>
    </source>
</evidence>
<sequence length="865" mass="92163">MRSTRPRQRSRLQSNGVGGEGDELESTKSNISIDIHSRSTSTSNIPAPNDSPNSGNFSPSFSKLSRNKSIGTKERTSSIEARRSRHGSAASLASLRVPANLEKPPDWMLELPNDSATSTDSVYKSCVTILKPGPDGSVELFQDPEDEPEFLPLKSADDESTHPSLGTDAESADSLNDLLLSSAEKKKKKDKRISRASALLILQELTLAPTGDTFLLKSKSSEFDSGIRPTSLAPPVPAIPASFVNLSKQPSVPPPPASPLFPTPVRGSSIPAPPPPPIPPALIAQPPLAPPLPPFLSNSASIPKPPPPPKTVPNAGSVPPPPPPPPPPMSQISSGVPMPPPPPPLPTFISAPFMGGAPPPPPPPPQTYISAPYMGGGPPPPPPPPPPPSLISQSGPPLPPPPPPPPPFLAGGPAPPPPPPGGPPPPPPAPSSTSTQPPPPKSTGDVQSDLMNALKDPNLRKKLKKRTEPIRESKPLLSSEPAEPTQQDLDAQRQELFIELLQYMEAPNGNVEELMEKTKVTTNTCRSFIYTLVRKRWVQGFRIVGDGELNVTAITVWPGREWMAAIELPNMAVSKVATVDPTGVIGQVALYRFDAPLRKHLLDQILLVKTSHFPKETALFTEVEPVKDNSLENRKLWEEWNARKLAHEQSDFAQFNLTFQKLKQTNATLLASFGNLELTLEQMRGMGTLLHDMFDGFSVPQLRKIVEGIPGKIKDVAKNLQKSTGIVIQDAGLKLTPEFLKQMNLESELSFQVLPKGAKVGEVVTGSGASSNADKNTSGGANSTSGKANTSATIESEKTKGDNTPGFKTPETPGTPTTPGTPATPINNAAGNLTMGGVPVNVLIPLLKKTISAEEKANRRKTYNI</sequence>
<dbReference type="STRING" id="329046.A0A1Y2CSW2"/>
<reference evidence="2 3" key="1">
    <citation type="submission" date="2016-07" db="EMBL/GenBank/DDBJ databases">
        <title>Pervasive Adenine N6-methylation of Active Genes in Fungi.</title>
        <authorList>
            <consortium name="DOE Joint Genome Institute"/>
            <person name="Mondo S.J."/>
            <person name="Dannebaum R.O."/>
            <person name="Kuo R.C."/>
            <person name="Labutti K."/>
            <person name="Haridas S."/>
            <person name="Kuo A."/>
            <person name="Salamov A."/>
            <person name="Ahrendt S.R."/>
            <person name="Lipzen A."/>
            <person name="Sullivan W."/>
            <person name="Andreopoulos W.B."/>
            <person name="Clum A."/>
            <person name="Lindquist E."/>
            <person name="Daum C."/>
            <person name="Ramamoorthy G.K."/>
            <person name="Gryganskyi A."/>
            <person name="Culley D."/>
            <person name="Magnuson J.K."/>
            <person name="James T.Y."/>
            <person name="O'Malley M.A."/>
            <person name="Stajich J.E."/>
            <person name="Spatafora J.W."/>
            <person name="Visel A."/>
            <person name="Grigoriev I.V."/>
        </authorList>
    </citation>
    <scope>NUCLEOTIDE SEQUENCE [LARGE SCALE GENOMIC DNA]</scope>
    <source>
        <strain evidence="2 3">JEL800</strain>
    </source>
</reference>
<feature type="compositionally biased region" description="Polar residues" evidence="1">
    <location>
        <begin position="767"/>
        <end position="794"/>
    </location>
</feature>
<feature type="compositionally biased region" description="Pro residues" evidence="1">
    <location>
        <begin position="357"/>
        <end position="366"/>
    </location>
</feature>
<feature type="compositionally biased region" description="Low complexity" evidence="1">
    <location>
        <begin position="48"/>
        <end position="62"/>
    </location>
</feature>
<name>A0A1Y2CSW2_9FUNG</name>
<feature type="compositionally biased region" description="Basic and acidic residues" evidence="1">
    <location>
        <begin position="71"/>
        <end position="82"/>
    </location>
</feature>
<accession>A0A1Y2CSW2</accession>
<dbReference type="Proteomes" id="UP000193642">
    <property type="component" value="Unassembled WGS sequence"/>
</dbReference>
<feature type="compositionally biased region" description="Basic residues" evidence="1">
    <location>
        <begin position="1"/>
        <end position="10"/>
    </location>
</feature>
<feature type="compositionally biased region" description="Pro residues" evidence="1">
    <location>
        <begin position="337"/>
        <end position="346"/>
    </location>
</feature>
<feature type="compositionally biased region" description="Polar residues" evidence="1">
    <location>
        <begin position="27"/>
        <end position="46"/>
    </location>
</feature>
<feature type="compositionally biased region" description="Pro residues" evidence="1">
    <location>
        <begin position="318"/>
        <end position="329"/>
    </location>
</feature>
<feature type="region of interest" description="Disordered" evidence="1">
    <location>
        <begin position="1"/>
        <end position="119"/>
    </location>
</feature>
<evidence type="ECO:0000313" key="3">
    <source>
        <dbReference type="Proteomes" id="UP000193642"/>
    </source>
</evidence>
<keyword evidence="3" id="KW-1185">Reference proteome</keyword>